<dbReference type="InterPro" id="IPR003018">
    <property type="entry name" value="GAF"/>
</dbReference>
<proteinExistence type="predicted"/>
<evidence type="ECO:0000313" key="3">
    <source>
        <dbReference type="Proteomes" id="UP000753908"/>
    </source>
</evidence>
<feature type="domain" description="Phytochrome chromophore attachment site" evidence="1">
    <location>
        <begin position="18"/>
        <end position="154"/>
    </location>
</feature>
<accession>A0A951PQG6</accession>
<evidence type="ECO:0000259" key="1">
    <source>
        <dbReference type="PROSITE" id="PS50046"/>
    </source>
</evidence>
<dbReference type="Proteomes" id="UP000753908">
    <property type="component" value="Unassembled WGS sequence"/>
</dbReference>
<sequence>MSDQNLLRVANRLAATLARDTVVQETTDKLRNSLQVDRVVLYYFYREWEGRVTFESLSSSEFSIFGSTGPDECFNSEYAAMYEAGRVRAIADIETEPIQACHRDFLRDMQVRANLVVPVLNQGRLWGLLVAHHCQDTRSWSESNIEAMQQGAETLATAAAIRDS</sequence>
<dbReference type="SMART" id="SM00065">
    <property type="entry name" value="GAF"/>
    <property type="match status" value="1"/>
</dbReference>
<evidence type="ECO:0000313" key="2">
    <source>
        <dbReference type="EMBL" id="MBW4548002.1"/>
    </source>
</evidence>
<gene>
    <name evidence="2" type="ORF">KME25_26720</name>
</gene>
<dbReference type="InterPro" id="IPR016132">
    <property type="entry name" value="Phyto_chromo_attachment"/>
</dbReference>
<dbReference type="Gene3D" id="3.30.450.40">
    <property type="match status" value="1"/>
</dbReference>
<comment type="caution">
    <text evidence="2">The sequence shown here is derived from an EMBL/GenBank/DDBJ whole genome shotgun (WGS) entry which is preliminary data.</text>
</comment>
<dbReference type="SUPFAM" id="SSF55781">
    <property type="entry name" value="GAF domain-like"/>
    <property type="match status" value="1"/>
</dbReference>
<dbReference type="EMBL" id="JAHHIF010000053">
    <property type="protein sequence ID" value="MBW4548002.1"/>
    <property type="molecule type" value="Genomic_DNA"/>
</dbReference>
<name>A0A951PQG6_9CYAN</name>
<dbReference type="Pfam" id="PF01590">
    <property type="entry name" value="GAF"/>
    <property type="match status" value="1"/>
</dbReference>
<reference evidence="2" key="1">
    <citation type="submission" date="2021-05" db="EMBL/GenBank/DDBJ databases">
        <authorList>
            <person name="Pietrasiak N."/>
            <person name="Ward R."/>
            <person name="Stajich J.E."/>
            <person name="Kurbessoian T."/>
        </authorList>
    </citation>
    <scope>NUCLEOTIDE SEQUENCE</scope>
    <source>
        <strain evidence="2">CPER-KK1</strain>
    </source>
</reference>
<reference evidence="2" key="2">
    <citation type="journal article" date="2022" name="Microbiol. Resour. Announc.">
        <title>Metagenome Sequencing to Explore Phylogenomics of Terrestrial Cyanobacteria.</title>
        <authorList>
            <person name="Ward R.D."/>
            <person name="Stajich J.E."/>
            <person name="Johansen J.R."/>
            <person name="Huntemann M."/>
            <person name="Clum A."/>
            <person name="Foster B."/>
            <person name="Foster B."/>
            <person name="Roux S."/>
            <person name="Palaniappan K."/>
            <person name="Varghese N."/>
            <person name="Mukherjee S."/>
            <person name="Reddy T.B.K."/>
            <person name="Daum C."/>
            <person name="Copeland A."/>
            <person name="Chen I.A."/>
            <person name="Ivanova N.N."/>
            <person name="Kyrpides N.C."/>
            <person name="Shapiro N."/>
            <person name="Eloe-Fadrosh E.A."/>
            <person name="Pietrasiak N."/>
        </authorList>
    </citation>
    <scope>NUCLEOTIDE SEQUENCE</scope>
    <source>
        <strain evidence="2">CPER-KK1</strain>
    </source>
</reference>
<dbReference type="PROSITE" id="PS50046">
    <property type="entry name" value="PHYTOCHROME_2"/>
    <property type="match status" value="1"/>
</dbReference>
<dbReference type="InterPro" id="IPR029016">
    <property type="entry name" value="GAF-like_dom_sf"/>
</dbReference>
<organism evidence="2 3">
    <name type="scientific">Symplocastrum torsivum CPER-KK1</name>
    <dbReference type="NCBI Taxonomy" id="450513"/>
    <lineage>
        <taxon>Bacteria</taxon>
        <taxon>Bacillati</taxon>
        <taxon>Cyanobacteriota</taxon>
        <taxon>Cyanophyceae</taxon>
        <taxon>Oscillatoriophycideae</taxon>
        <taxon>Oscillatoriales</taxon>
        <taxon>Microcoleaceae</taxon>
        <taxon>Symplocastrum</taxon>
    </lineage>
</organism>
<protein>
    <submittedName>
        <fullName evidence="2">GAF domain-containing protein</fullName>
    </submittedName>
</protein>
<dbReference type="AlphaFoldDB" id="A0A951PQG6"/>